<reference evidence="2 3" key="1">
    <citation type="journal article" date="2015" name="Genome Biol.">
        <title>Comparative genomics of Steinernema reveals deeply conserved gene regulatory networks.</title>
        <authorList>
            <person name="Dillman A.R."/>
            <person name="Macchietto M."/>
            <person name="Porter C.F."/>
            <person name="Rogers A."/>
            <person name="Williams B."/>
            <person name="Antoshechkin I."/>
            <person name="Lee M.M."/>
            <person name="Goodwin Z."/>
            <person name="Lu X."/>
            <person name="Lewis E.E."/>
            <person name="Goodrich-Blair H."/>
            <person name="Stock S.P."/>
            <person name="Adams B.J."/>
            <person name="Sternberg P.W."/>
            <person name="Mortazavi A."/>
        </authorList>
    </citation>
    <scope>NUCLEOTIDE SEQUENCE [LARGE SCALE GENOMIC DNA]</scope>
    <source>
        <strain evidence="2 3">ALL</strain>
    </source>
</reference>
<protein>
    <submittedName>
        <fullName evidence="2">Uncharacterized protein</fullName>
    </submittedName>
</protein>
<feature type="region of interest" description="Disordered" evidence="1">
    <location>
        <begin position="149"/>
        <end position="187"/>
    </location>
</feature>
<name>A0A4V6A517_STECR</name>
<accession>A0A4V6A517</accession>
<feature type="region of interest" description="Disordered" evidence="1">
    <location>
        <begin position="236"/>
        <end position="295"/>
    </location>
</feature>
<dbReference type="AlphaFoldDB" id="A0A4V6A517"/>
<feature type="region of interest" description="Disordered" evidence="1">
    <location>
        <begin position="199"/>
        <end position="223"/>
    </location>
</feature>
<feature type="compositionally biased region" description="Low complexity" evidence="1">
    <location>
        <begin position="164"/>
        <end position="187"/>
    </location>
</feature>
<evidence type="ECO:0000313" key="3">
    <source>
        <dbReference type="Proteomes" id="UP000298663"/>
    </source>
</evidence>
<evidence type="ECO:0000256" key="1">
    <source>
        <dbReference type="SAM" id="MobiDB-lite"/>
    </source>
</evidence>
<keyword evidence="3" id="KW-1185">Reference proteome</keyword>
<dbReference type="Proteomes" id="UP000298663">
    <property type="component" value="Unassembled WGS sequence"/>
</dbReference>
<evidence type="ECO:0000313" key="2">
    <source>
        <dbReference type="EMBL" id="TKR89115.1"/>
    </source>
</evidence>
<sequence>MWLVQRFRMLGHVAGFNESGVLSITVKLSSEAAKRMVDKKQLSIKVNIVTDPLTPLELDYESLLENNLTINVPRISDAAKKPAAIEAKKPVVQRHAAIEDMKPSAPVVVREEKKPAAPVRAPMQHVADQVMKPASGYAFLEKKTLSMGPRITEEKSKPPPASPAAPIHVAPQQQQQQAPQQQEPQKPMGGLAAIMGKVAAKRQQEEKKMMEFQAPGPSRLHRMAGEPITPQELFASVPKWSNGGGNKAAEKPAEPQFRTVYHQRPAAPAAQPQPSPSMPNYGDGKLSKTSIFRSW</sequence>
<gene>
    <name evidence="2" type="ORF">L596_013264</name>
</gene>
<dbReference type="EMBL" id="AZBU02000003">
    <property type="protein sequence ID" value="TKR89115.1"/>
    <property type="molecule type" value="Genomic_DNA"/>
</dbReference>
<comment type="caution">
    <text evidence="2">The sequence shown here is derived from an EMBL/GenBank/DDBJ whole genome shotgun (WGS) entry which is preliminary data.</text>
</comment>
<reference evidence="2 3" key="2">
    <citation type="journal article" date="2019" name="G3 (Bethesda)">
        <title>Hybrid Assembly of the Genome of the Entomopathogenic Nematode Steinernema carpocapsae Identifies the X-Chromosome.</title>
        <authorList>
            <person name="Serra L."/>
            <person name="Macchietto M."/>
            <person name="Macias-Munoz A."/>
            <person name="McGill C.J."/>
            <person name="Rodriguez I.M."/>
            <person name="Rodriguez B."/>
            <person name="Murad R."/>
            <person name="Mortazavi A."/>
        </authorList>
    </citation>
    <scope>NUCLEOTIDE SEQUENCE [LARGE SCALE GENOMIC DNA]</scope>
    <source>
        <strain evidence="2 3">ALL</strain>
    </source>
</reference>
<organism evidence="2 3">
    <name type="scientific">Steinernema carpocapsae</name>
    <name type="common">Entomopathogenic nematode</name>
    <dbReference type="NCBI Taxonomy" id="34508"/>
    <lineage>
        <taxon>Eukaryota</taxon>
        <taxon>Metazoa</taxon>
        <taxon>Ecdysozoa</taxon>
        <taxon>Nematoda</taxon>
        <taxon>Chromadorea</taxon>
        <taxon>Rhabditida</taxon>
        <taxon>Tylenchina</taxon>
        <taxon>Panagrolaimomorpha</taxon>
        <taxon>Strongyloidoidea</taxon>
        <taxon>Steinernematidae</taxon>
        <taxon>Steinernema</taxon>
    </lineage>
</organism>
<proteinExistence type="predicted"/>